<dbReference type="InterPro" id="IPR012270">
    <property type="entry name" value="CCR4-NOT_su3/5"/>
</dbReference>
<dbReference type="FunCoup" id="A0A448YPP3">
    <property type="interactions" value="433"/>
</dbReference>
<evidence type="ECO:0000256" key="10">
    <source>
        <dbReference type="PIRNR" id="PIRNR005290"/>
    </source>
</evidence>
<reference evidence="15 16" key="1">
    <citation type="submission" date="2018-12" db="EMBL/GenBank/DDBJ databases">
        <authorList>
            <person name="Tiukova I."/>
            <person name="Dainat J."/>
        </authorList>
    </citation>
    <scope>NUCLEOTIDE SEQUENCE [LARGE SCALE GENOMIC DNA]</scope>
</reference>
<evidence type="ECO:0000256" key="3">
    <source>
        <dbReference type="ARBA" id="ARBA00007682"/>
    </source>
</evidence>
<evidence type="ECO:0000256" key="1">
    <source>
        <dbReference type="ARBA" id="ARBA00004123"/>
    </source>
</evidence>
<evidence type="ECO:0000256" key="11">
    <source>
        <dbReference type="SAM" id="Coils"/>
    </source>
</evidence>
<feature type="compositionally biased region" description="Low complexity" evidence="12">
    <location>
        <begin position="441"/>
        <end position="463"/>
    </location>
</feature>
<keyword evidence="8 10" id="KW-0804">Transcription</keyword>
<evidence type="ECO:0000256" key="2">
    <source>
        <dbReference type="ARBA" id="ARBA00004496"/>
    </source>
</evidence>
<feature type="compositionally biased region" description="Low complexity" evidence="12">
    <location>
        <begin position="263"/>
        <end position="297"/>
    </location>
</feature>
<sequence>MSGHRKLQQEMDRVFKKITEGLEIFDTLYERHQTLASSSSQRDKLESELKKEIKKLQRFREQVKNWQATNEIKEKEKLLEYRRLVETAMEQYKMVERGSKSKAYSDEALLANGESPEENEATQFARESLDEIQRQEESLEAELEKLGTGKRGRRGNTANDERRQEIEATLAHHHWHKEKLELILRLLENHALDPDDVMKISEDLQYYLEDNQDPDFVNDDTMYDELDLDADAAIASEVHGSLESREGTESRSGSTDGSGIGSGSASVRSASTTSRRESTSGNGNTVTTTTSGTASAAQPGLRARSGTSGSTSTSAFSVPSTSAGSGRSTPVRSYTIPATSGSIPTMSTLKPAPVPKPADVKWAAAVTRSVSKTTKETTPEKEATPDRESPQQPKALQSRFPVRSQSRNTPDISTPTSLPNTNALNAASVLEALKKQKPRDSVSSSPQPSTFSTTSQTLPPQSAHSIASVASIASMATQDTTATSVTGSPAAKVMLKESSPSYSSSHSVTAASLDPSFRFLPSGIQSAILSSAIARDRAESGKPSLVLDLKAMLSMPRNLSPVPQCTYPPGLEAQRVSTVWNQVRTSDRIEVDAQNVDTATLFYAYYFGLSQKERDVASTILNTRQWHCGKDRTYWYQLHSDVKLHGDGFDVADCNLFNALEWSVNERRNYKVDL</sequence>
<keyword evidence="6" id="KW-0597">Phosphoprotein</keyword>
<evidence type="ECO:0000256" key="7">
    <source>
        <dbReference type="ARBA" id="ARBA00023015"/>
    </source>
</evidence>
<feature type="region of interest" description="Disordered" evidence="12">
    <location>
        <begin position="434"/>
        <end position="463"/>
    </location>
</feature>
<dbReference type="GO" id="GO:0030015">
    <property type="term" value="C:CCR4-NOT core complex"/>
    <property type="evidence" value="ECO:0007669"/>
    <property type="project" value="UniProtKB-UniRule"/>
</dbReference>
<dbReference type="AlphaFoldDB" id="A0A448YPP3"/>
<dbReference type="Proteomes" id="UP000290900">
    <property type="component" value="Unassembled WGS sequence"/>
</dbReference>
<keyword evidence="5 10" id="KW-0678">Repressor</keyword>
<evidence type="ECO:0000259" key="13">
    <source>
        <dbReference type="Pfam" id="PF04065"/>
    </source>
</evidence>
<evidence type="ECO:0000313" key="16">
    <source>
        <dbReference type="Proteomes" id="UP000290900"/>
    </source>
</evidence>
<feature type="compositionally biased region" description="Polar residues" evidence="12">
    <location>
        <begin position="324"/>
        <end position="348"/>
    </location>
</feature>
<proteinExistence type="inferred from homology"/>
<feature type="compositionally biased region" description="Low complexity" evidence="12">
    <location>
        <begin position="305"/>
        <end position="323"/>
    </location>
</feature>
<feature type="compositionally biased region" description="Basic and acidic residues" evidence="12">
    <location>
        <begin position="373"/>
        <end position="389"/>
    </location>
</feature>
<evidence type="ECO:0000256" key="5">
    <source>
        <dbReference type="ARBA" id="ARBA00022491"/>
    </source>
</evidence>
<dbReference type="STRING" id="13370.A0A448YPP3"/>
<keyword evidence="4 10" id="KW-0963">Cytoplasm</keyword>
<comment type="function">
    <text evidence="10">Acts as component of the CCR4-NOT core complex, which in the nucleus seems to be a general transcription factor, and in the cytoplasm the major mRNA deadenylase involved in mRNA turnover. The NOT protein subcomplex negatively regulates the basal and activated transcription of many genes. Preferentially affects TC-type TATA element-dependent transcription. Could directly or indirectly inhibit component(s) of the general transcription machinery.</text>
</comment>
<dbReference type="PANTHER" id="PTHR23326">
    <property type="entry name" value="CCR4 NOT-RELATED"/>
    <property type="match status" value="1"/>
</dbReference>
<evidence type="ECO:0000256" key="12">
    <source>
        <dbReference type="SAM" id="MobiDB-lite"/>
    </source>
</evidence>
<dbReference type="Pfam" id="PF04065">
    <property type="entry name" value="Not3"/>
    <property type="match status" value="1"/>
</dbReference>
<name>A0A448YPP3_BRENA</name>
<dbReference type="Pfam" id="PF04153">
    <property type="entry name" value="NOT2_3_5_C"/>
    <property type="match status" value="1"/>
</dbReference>
<evidence type="ECO:0000256" key="4">
    <source>
        <dbReference type="ARBA" id="ARBA00022490"/>
    </source>
</evidence>
<keyword evidence="11" id="KW-0175">Coiled coil</keyword>
<feature type="compositionally biased region" description="Basic and acidic residues" evidence="12">
    <location>
        <begin position="240"/>
        <end position="249"/>
    </location>
</feature>
<evidence type="ECO:0000256" key="6">
    <source>
        <dbReference type="ARBA" id="ARBA00022553"/>
    </source>
</evidence>
<feature type="coiled-coil region" evidence="11">
    <location>
        <begin position="35"/>
        <end position="76"/>
    </location>
</feature>
<dbReference type="InterPro" id="IPR040168">
    <property type="entry name" value="Not2/3/5"/>
</dbReference>
<dbReference type="InterPro" id="IPR007282">
    <property type="entry name" value="NOT2/3/5_C"/>
</dbReference>
<dbReference type="GO" id="GO:0006355">
    <property type="term" value="P:regulation of DNA-templated transcription"/>
    <property type="evidence" value="ECO:0007669"/>
    <property type="project" value="InterPro"/>
</dbReference>
<keyword evidence="10" id="KW-0010">Activator</keyword>
<evidence type="ECO:0000259" key="14">
    <source>
        <dbReference type="Pfam" id="PF04153"/>
    </source>
</evidence>
<comment type="subcellular location">
    <subcellularLocation>
        <location evidence="2 10">Cytoplasm</location>
    </subcellularLocation>
    <subcellularLocation>
        <location evidence="1 10">Nucleus</location>
    </subcellularLocation>
</comment>
<dbReference type="OrthoDB" id="293823at2759"/>
<protein>
    <recommendedName>
        <fullName evidence="10">General negative regulator of transcription subunit</fullName>
    </recommendedName>
</protein>
<dbReference type="PIRSF" id="PIRSF005290">
    <property type="entry name" value="NOT_su_3_5"/>
    <property type="match status" value="1"/>
</dbReference>
<dbReference type="Gene3D" id="2.30.30.1020">
    <property type="entry name" value="CCR4-NOT complex subunit 2/3/5, C-terminal domain"/>
    <property type="match status" value="1"/>
</dbReference>
<feature type="compositionally biased region" description="Polar residues" evidence="12">
    <location>
        <begin position="403"/>
        <end position="422"/>
    </location>
</feature>
<feature type="region of interest" description="Disordered" evidence="12">
    <location>
        <begin position="239"/>
        <end position="422"/>
    </location>
</feature>
<feature type="region of interest" description="Disordered" evidence="12">
    <location>
        <begin position="142"/>
        <end position="161"/>
    </location>
</feature>
<organism evidence="15 16">
    <name type="scientific">Brettanomyces naardenensis</name>
    <name type="common">Yeast</name>
    <dbReference type="NCBI Taxonomy" id="13370"/>
    <lineage>
        <taxon>Eukaryota</taxon>
        <taxon>Fungi</taxon>
        <taxon>Dikarya</taxon>
        <taxon>Ascomycota</taxon>
        <taxon>Saccharomycotina</taxon>
        <taxon>Pichiomycetes</taxon>
        <taxon>Pichiales</taxon>
        <taxon>Pichiaceae</taxon>
        <taxon>Brettanomyces</taxon>
    </lineage>
</organism>
<comment type="similarity">
    <text evidence="3 10">Belongs to the CNOT2/3/5 family.</text>
</comment>
<gene>
    <name evidence="15" type="ORF">BRENAR_LOCUS3640</name>
</gene>
<accession>A0A448YPP3</accession>
<keyword evidence="9 10" id="KW-0539">Nucleus</keyword>
<evidence type="ECO:0000313" key="15">
    <source>
        <dbReference type="EMBL" id="VEU22909.1"/>
    </source>
</evidence>
<keyword evidence="16" id="KW-1185">Reference proteome</keyword>
<dbReference type="GO" id="GO:0000932">
    <property type="term" value="C:P-body"/>
    <property type="evidence" value="ECO:0007669"/>
    <property type="project" value="UniProtKB-UniRule"/>
</dbReference>
<dbReference type="GO" id="GO:0005634">
    <property type="term" value="C:nucleus"/>
    <property type="evidence" value="ECO:0007669"/>
    <property type="project" value="UniProtKB-SubCell"/>
</dbReference>
<dbReference type="InParanoid" id="A0A448YPP3"/>
<dbReference type="InterPro" id="IPR007207">
    <property type="entry name" value="Not_N"/>
</dbReference>
<feature type="domain" description="CCR4-Not complex component Not N-terminal" evidence="13">
    <location>
        <begin position="4"/>
        <end position="229"/>
    </location>
</feature>
<keyword evidence="7 10" id="KW-0805">Transcription regulation</keyword>
<dbReference type="GO" id="GO:0000289">
    <property type="term" value="P:nuclear-transcribed mRNA poly(A) tail shortening"/>
    <property type="evidence" value="ECO:0007669"/>
    <property type="project" value="UniProtKB-ARBA"/>
</dbReference>
<feature type="domain" description="NOT2/NOT3/NOT5 C-terminal" evidence="14">
    <location>
        <begin position="589"/>
        <end position="673"/>
    </location>
</feature>
<dbReference type="EMBL" id="CAACVR010000034">
    <property type="protein sequence ID" value="VEU22909.1"/>
    <property type="molecule type" value="Genomic_DNA"/>
</dbReference>
<dbReference type="InterPro" id="IPR038635">
    <property type="entry name" value="CCR4-NOT_su2/3/5_C_sf"/>
</dbReference>
<evidence type="ECO:0000256" key="8">
    <source>
        <dbReference type="ARBA" id="ARBA00023163"/>
    </source>
</evidence>
<evidence type="ECO:0000256" key="9">
    <source>
        <dbReference type="ARBA" id="ARBA00023242"/>
    </source>
</evidence>